<proteinExistence type="predicted"/>
<feature type="compositionally biased region" description="Polar residues" evidence="2">
    <location>
        <begin position="355"/>
        <end position="371"/>
    </location>
</feature>
<evidence type="ECO:0000256" key="1">
    <source>
        <dbReference type="ARBA" id="ARBA00022553"/>
    </source>
</evidence>
<gene>
    <name evidence="4" type="ORF">CVLEPA_LOCUS2804</name>
</gene>
<feature type="compositionally biased region" description="Polar residues" evidence="2">
    <location>
        <begin position="817"/>
        <end position="845"/>
    </location>
</feature>
<feature type="compositionally biased region" description="Polar residues" evidence="2">
    <location>
        <begin position="2223"/>
        <end position="2241"/>
    </location>
</feature>
<dbReference type="PANTHER" id="PTHR14038">
    <property type="entry name" value="BAT2 HLA-B-ASSOCIATED TRANSCRIPT 2"/>
    <property type="match status" value="1"/>
</dbReference>
<feature type="region of interest" description="Disordered" evidence="2">
    <location>
        <begin position="266"/>
        <end position="300"/>
    </location>
</feature>
<feature type="region of interest" description="Disordered" evidence="2">
    <location>
        <begin position="2521"/>
        <end position="2548"/>
    </location>
</feature>
<feature type="compositionally biased region" description="Gly residues" evidence="2">
    <location>
        <begin position="1253"/>
        <end position="1265"/>
    </location>
</feature>
<feature type="compositionally biased region" description="Basic and acidic residues" evidence="2">
    <location>
        <begin position="188"/>
        <end position="203"/>
    </location>
</feature>
<feature type="region of interest" description="Disordered" evidence="2">
    <location>
        <begin position="2797"/>
        <end position="2891"/>
    </location>
</feature>
<feature type="compositionally biased region" description="Basic residues" evidence="2">
    <location>
        <begin position="1735"/>
        <end position="1748"/>
    </location>
</feature>
<feature type="region of interest" description="Disordered" evidence="2">
    <location>
        <begin position="2626"/>
        <end position="2687"/>
    </location>
</feature>
<feature type="compositionally biased region" description="Basic and acidic residues" evidence="2">
    <location>
        <begin position="613"/>
        <end position="628"/>
    </location>
</feature>
<feature type="compositionally biased region" description="Basic and acidic residues" evidence="2">
    <location>
        <begin position="1442"/>
        <end position="1456"/>
    </location>
</feature>
<feature type="compositionally biased region" description="Polar residues" evidence="2">
    <location>
        <begin position="2092"/>
        <end position="2102"/>
    </location>
</feature>
<keyword evidence="1" id="KW-0597">Phosphoprotein</keyword>
<feature type="compositionally biased region" description="Acidic residues" evidence="2">
    <location>
        <begin position="1339"/>
        <end position="1355"/>
    </location>
</feature>
<feature type="compositionally biased region" description="Basic and acidic residues" evidence="2">
    <location>
        <begin position="728"/>
        <end position="759"/>
    </location>
</feature>
<feature type="compositionally biased region" description="Polar residues" evidence="2">
    <location>
        <begin position="106"/>
        <end position="135"/>
    </location>
</feature>
<keyword evidence="5" id="KW-1185">Reference proteome</keyword>
<feature type="region of interest" description="Disordered" evidence="2">
    <location>
        <begin position="2917"/>
        <end position="3021"/>
    </location>
</feature>
<dbReference type="EMBL" id="CAWYQH010000002">
    <property type="protein sequence ID" value="CAK8673015.1"/>
    <property type="molecule type" value="Genomic_DNA"/>
</dbReference>
<feature type="region of interest" description="Disordered" evidence="2">
    <location>
        <begin position="478"/>
        <end position="1600"/>
    </location>
</feature>
<feature type="compositionally biased region" description="Low complexity" evidence="2">
    <location>
        <begin position="1294"/>
        <end position="1303"/>
    </location>
</feature>
<sequence>MSTGYGVNKGKDGKYNTLNLTTYKGRSADTTKHSGTTHRHGLQSLGKVPSTRRVPPPASLPSLKSENLGNDPNVNLVPKDGTGWASKTDTQNSQQSQQQQPVSQAPLESQQQPASTMYSQQTMYQASNQSIPNNRNQNSSLTSSGQSQQTWNSSRHSQAGSKVSGAAGGARGRGTTPFSVEFPTLGDIQKEQENGQSGDKSREQQYGPGPSLRPQNVASWREGGGRNLPPAKDSAGEEMKPQSIESTSNSSTHASYEMTAVEGGQQMSQRGALHPGMNPSQGNPNMGPPSHPGMAPNPQYRSNIMPSYMYRPGMHPGMAPPGNQSGRYQAAGMHPGMRYPYDPRVRQMMMPPNSQPNRTESPNMSSIISQSDLKEFDKLDDDEGGWAGMHGEVDYQEKLVFSDDEDGLDKKSRSSQNENFIKQSNQPSSGDKRSKEGVAPPRQAWGPQPGAYGMDQHAMSQWSHSYYNSYQAKSGLMDSRMKPHAYDKRMPPQGQQYPAGQIPPAMYGRPHTGAGPRFAGPMSDPPMMERVSPGGEGEHHRRNDKEEAMERARKRKEDEERRMAMQRRSASDDKGYPRAMLKSDPRHQPFDSSEEVSMGWPPSSQDYASMDSYSHRPNENENMRERMPGDGIYRSHVAGQASGRNLPPRLANQRHQQERRQQRVPSPGSQSYNHWAAPTQPTHKVEPQPQTRIMKRERVHSGGSEEVDHSSRSRKISEASSQSQVTPTEKDVPFEERRFVGREFYRKDDKRGFEDKRSVENASPSTTGSDREQRHWDVGGSKRSSMKRQSSRDSPISVGSASDSRRGSQKTLLAKTDSGSRPLTKRGSNQSNKGADSNDNRQVSVRTRRSGDKVKLRDFRVDNEDDVDNGFGAKKNENSKAGSSHRKADGEASGLPLENQPWKNNNKASKPIATVQPSTTTTSTMTKGSQQKKAPVTTSTTRGDTELDNELSQGASINYKDAAQAPEDVVRPRSKPDTRGQSAREPRTTKDKRSHGYYDKYDRSERNSKDNRQSDRNQRDRRDGNRSQRGPRQEDSKPRPPQERPKRGNDRYDNRNRRESRDKRKEPVELSDKSKGTSANVQHKTESTKPKLPEADKPADSSNASAPTVATMLKAAPPTTNVWEERKKQMNQKEVEKNIYIPTEDDRKRTLKETAPINKPDDNVLKPGKDKIPSDSKKRIDDEKAGYPDGKGKDYSDKKYEGKPAYRDGVRRRGSSSRPPQRKDRKQSLEYVYDDRNERRSTRGRGRSRGGSYSRGGGRGRGQGGSLEKQTSAPRGRGRGNRRGYRAPSEKSSRSYSVQSYPSKRYNDDDYPDSSDGSRSGSDGYGPAMNRRRKVGEASDAEDYSTSDSYSDDEPYPPPKAPVKRSVSKPDSHSRSAQSRSNTRNAPTQQSLSETQNPTFTARGEPTRRGRGRGAASFSRGKGRGSNANRSTISAPPGGRSYNDHRENTRPPKNVEHAPYGGGGRQQRASASKEGKKRRLKADKPPRFKNPGRPLYREGDHDKSTAVNGNPHPGANNLPLGDVHSSDVGNEEWETASDNSADFSRKVTMKPPVGAEEEKRSEAKRSFLKQRPSSNNSRGRGGKGMYSDRGKHEKGGSAKMDGQVYALHSVNYSNPAAIEGALRDASLSQDFEKVRKEEQKAKHEELFRRFDLHNYAGVVSVDDLPDVSSPSALQSDRDLPDDLVSATVDSVQGASENNNDDGFTPVLSKRVKKKKQEEMRKKDKEEKMMLEVVRKAKVKQQQKNRQKLIGKSSNIIGGASGSMKQAISSATESAQSELWPSIDTWKPPEGSKEQVETKVDASISQHDSGVESSVPSSQRNSPGTEAKLSFSHFGVSLTSTSVITSVCDQQVSSTSSVVHNGVGIPSLISSQQSNVHLQKTLISGLSDGSSVSPSRTIGPIGNERIKAAKRSDSVENIASLFPAMNDKNVISFIADNSDGSHTPSSNLFPSDDLRNGTFSPFGEPHSVASSVGEITPRQGFGFNQSDFADESSAVEPSLSSSAYLPAFSKPTSSASPLSAELPSSRSLVSNHPTGLSQPHDVMEQRVMSNFRHQIPQSSMQSGFLDVLPSEVNALAPKAGAKPESDPPGDMTLTPQTPNNVNGRTLEGSIPAPIPMPPPHTAGGPDGDSSTGVRQGHEVTPSASGAGDMGLRTPTSPSIDLNMKMELGRKAWENVPQSSNPAAAQQSINNNESYTYHQSTATAQIPEQVTVESSTMQPVTASLTVTKSSDWQPHPKTPTSSSDGEESWKNSSTLQNPNPTQIAQITQAQDFNKAVASNSSEAATSLHNKFRTSVTVTSSTSQAHQLPVATPSHSGGYLRVEPTFTPAPRLAMQGGHSNIYQTISSTSLATNLHNMQQAYANLPPDYTPSLYANQGYSNPAHAAYSTQQPREFNPPVMISPSSIGNTAVKPAMQNTVALKSAQQPHQAAIRSSGMPVNYAAPSALSGMNQTNLGSAQLAIPRPHGGASPAQPLFIPVMADHSRVMATSQGSSSAMVNQALSAQQRPHSTSFYSHLNQASNSYYAQQPSSQLHRQQPSYQQTIPPAQSSFPQGVYQPLKAISPTQPNQLGLEQGSIWALGNVQQPTTYPPIAPPNQRIRSEGDFPSHSLQYYPQKGPFHVGSKVVPPSSAPGGFGAGKPAIPSSSYAGKKASPPTYSKVSSPSSQDHMSSSGQVPKYTMPASPTQKPYMGSQTEWNKQAVGSTPLYQPNSVQGLLSRPFSSTDAMYQPSSSAMSYSMKPQDMVPPARLAYPAQSFQHQAGWGQPKPPQGTPGLMGSQPPVSLLGKGPRPAMAQTSMMGQRFTSPQGFQSSVISPQHLSTTPRPPVPFPMKMPTHGGLRMTSPTSIGQSFINPTENQGQAKQNNRSNKPISLGQGKTPPVPTLVRGAGSNLVGKKPTFMPEEVVKSNQASERASLLQSLSAFFPDKNKEGDVDDESTDWSTQVANSSPLPKRRPGMRHPGIEKRKDGKAGVVGSKSTRRVPKNEKKDESTASESSPESIVRPVKKMTLADTKPKKGEVAKIQFQK</sequence>
<feature type="compositionally biased region" description="Basic and acidic residues" evidence="2">
    <location>
        <begin position="479"/>
        <end position="490"/>
    </location>
</feature>
<feature type="compositionally biased region" description="Polar residues" evidence="2">
    <location>
        <begin position="1762"/>
        <end position="1778"/>
    </location>
</feature>
<feature type="region of interest" description="Disordered" evidence="2">
    <location>
        <begin position="2009"/>
        <end position="2038"/>
    </location>
</feature>
<feature type="compositionally biased region" description="Basic and acidic residues" evidence="2">
    <location>
        <begin position="968"/>
        <end position="1075"/>
    </location>
</feature>
<dbReference type="InterPro" id="IPR033184">
    <property type="entry name" value="PRRC2"/>
</dbReference>
<evidence type="ECO:0000313" key="4">
    <source>
        <dbReference type="EMBL" id="CAK8673015.1"/>
    </source>
</evidence>
<feature type="compositionally biased region" description="Polar residues" evidence="2">
    <location>
        <begin position="1802"/>
        <end position="1823"/>
    </location>
</feature>
<feature type="region of interest" description="Disordered" evidence="2">
    <location>
        <begin position="2754"/>
        <end position="2776"/>
    </location>
</feature>
<dbReference type="Pfam" id="PF07001">
    <property type="entry name" value="BAT2_N"/>
    <property type="match status" value="1"/>
</dbReference>
<feature type="compositionally biased region" description="Basic and acidic residues" evidence="2">
    <location>
        <begin position="706"/>
        <end position="717"/>
    </location>
</feature>
<feature type="compositionally biased region" description="Polar residues" evidence="2">
    <location>
        <begin position="151"/>
        <end position="161"/>
    </location>
</feature>
<feature type="region of interest" description="Disordered" evidence="2">
    <location>
        <begin position="2584"/>
        <end position="2604"/>
    </location>
</feature>
<feature type="region of interest" description="Disordered" evidence="2">
    <location>
        <begin position="1689"/>
        <end position="1825"/>
    </location>
</feature>
<feature type="compositionally biased region" description="Polar residues" evidence="2">
    <location>
        <begin position="1689"/>
        <end position="1701"/>
    </location>
</feature>
<feature type="compositionally biased region" description="Basic and acidic residues" evidence="2">
    <location>
        <begin position="2955"/>
        <end position="2964"/>
    </location>
</feature>
<evidence type="ECO:0000259" key="3">
    <source>
        <dbReference type="Pfam" id="PF07001"/>
    </source>
</evidence>
<feature type="compositionally biased region" description="Polar residues" evidence="2">
    <location>
        <begin position="2934"/>
        <end position="2944"/>
    </location>
</feature>
<feature type="compositionally biased region" description="Basic and acidic residues" evidence="2">
    <location>
        <begin position="1586"/>
        <end position="1596"/>
    </location>
</feature>
<feature type="compositionally biased region" description="Polar residues" evidence="2">
    <location>
        <begin position="2678"/>
        <end position="2687"/>
    </location>
</feature>
<feature type="compositionally biased region" description="Basic and acidic residues" evidence="2">
    <location>
        <begin position="1159"/>
        <end position="1211"/>
    </location>
</feature>
<feature type="compositionally biased region" description="Basic and acidic residues" evidence="2">
    <location>
        <begin position="1083"/>
        <end position="1099"/>
    </location>
</feature>
<feature type="compositionally biased region" description="Basic and acidic residues" evidence="2">
    <location>
        <begin position="1123"/>
        <end position="1137"/>
    </location>
</feature>
<feature type="compositionally biased region" description="Basic and acidic residues" evidence="2">
    <location>
        <begin position="1789"/>
        <end position="1799"/>
    </location>
</feature>
<organism evidence="4 5">
    <name type="scientific">Clavelina lepadiformis</name>
    <name type="common">Light-bulb sea squirt</name>
    <name type="synonym">Ascidia lepadiformis</name>
    <dbReference type="NCBI Taxonomy" id="159417"/>
    <lineage>
        <taxon>Eukaryota</taxon>
        <taxon>Metazoa</taxon>
        <taxon>Chordata</taxon>
        <taxon>Tunicata</taxon>
        <taxon>Ascidiacea</taxon>
        <taxon>Aplousobranchia</taxon>
        <taxon>Clavelinidae</taxon>
        <taxon>Clavelina</taxon>
    </lineage>
</organism>
<feature type="domain" description="BAT2 N-terminal" evidence="3">
    <location>
        <begin position="6"/>
        <end position="194"/>
    </location>
</feature>
<feature type="compositionally biased region" description="Basic and acidic residues" evidence="2">
    <location>
        <begin position="1556"/>
        <end position="1565"/>
    </location>
</feature>
<feature type="compositionally biased region" description="Low complexity" evidence="2">
    <location>
        <begin position="2012"/>
        <end position="2027"/>
    </location>
</feature>
<feature type="compositionally biased region" description="Low complexity" evidence="2">
    <location>
        <begin position="91"/>
        <end position="104"/>
    </location>
</feature>
<feature type="compositionally biased region" description="Polar residues" evidence="2">
    <location>
        <begin position="62"/>
        <end position="73"/>
    </location>
</feature>
<feature type="compositionally biased region" description="Basic and acidic residues" evidence="2">
    <location>
        <begin position="391"/>
        <end position="401"/>
    </location>
</feature>
<feature type="compositionally biased region" description="Polar residues" evidence="2">
    <location>
        <begin position="1375"/>
        <end position="1400"/>
    </location>
</feature>
<feature type="compositionally biased region" description="Basic and acidic residues" evidence="2">
    <location>
        <begin position="1715"/>
        <end position="1734"/>
    </location>
</feature>
<feature type="compositionally biased region" description="Polar residues" evidence="2">
    <location>
        <begin position="243"/>
        <end position="254"/>
    </location>
</feature>
<feature type="compositionally biased region" description="Low complexity" evidence="2">
    <location>
        <begin position="136"/>
        <end position="150"/>
    </location>
</feature>
<dbReference type="PANTHER" id="PTHR14038:SF0">
    <property type="entry name" value="LP18708P"/>
    <property type="match status" value="1"/>
</dbReference>
<evidence type="ECO:0000313" key="5">
    <source>
        <dbReference type="Proteomes" id="UP001642483"/>
    </source>
</evidence>
<comment type="caution">
    <text evidence="4">The sequence shown here is derived from an EMBL/GenBank/DDBJ whole genome shotgun (WGS) entry which is preliminary data.</text>
</comment>
<feature type="region of interest" description="Disordered" evidence="2">
    <location>
        <begin position="24"/>
        <end position="254"/>
    </location>
</feature>
<feature type="compositionally biased region" description="Basic residues" evidence="2">
    <location>
        <begin position="1276"/>
        <end position="1285"/>
    </location>
</feature>
<feature type="compositionally biased region" description="Low complexity" evidence="2">
    <location>
        <begin position="914"/>
        <end position="933"/>
    </location>
</feature>
<accession>A0ABP0EZU8</accession>
<feature type="compositionally biased region" description="Low complexity" evidence="2">
    <location>
        <begin position="2657"/>
        <end position="2668"/>
    </location>
</feature>
<feature type="region of interest" description="Disordered" evidence="2">
    <location>
        <begin position="2223"/>
        <end position="2257"/>
    </location>
</feature>
<feature type="region of interest" description="Disordered" evidence="2">
    <location>
        <begin position="347"/>
        <end position="456"/>
    </location>
</feature>
<feature type="region of interest" description="Disordered" evidence="2">
    <location>
        <begin position="2077"/>
        <end position="2158"/>
    </location>
</feature>
<dbReference type="Proteomes" id="UP001642483">
    <property type="component" value="Unassembled WGS sequence"/>
</dbReference>
<feature type="compositionally biased region" description="Basic and acidic residues" evidence="2">
    <location>
        <begin position="1495"/>
        <end position="1504"/>
    </location>
</feature>
<feature type="compositionally biased region" description="Polar residues" evidence="2">
    <location>
        <begin position="2248"/>
        <end position="2257"/>
    </location>
</feature>
<feature type="compositionally biased region" description="Basic and acidic residues" evidence="2">
    <location>
        <begin position="536"/>
        <end position="589"/>
    </location>
</feature>
<dbReference type="InterPro" id="IPR009738">
    <property type="entry name" value="BAT2_N"/>
</dbReference>
<feature type="compositionally biased region" description="Basic and acidic residues" evidence="2">
    <location>
        <begin position="849"/>
        <end position="862"/>
    </location>
</feature>
<protein>
    <recommendedName>
        <fullName evidence="3">BAT2 N-terminal domain-containing protein</fullName>
    </recommendedName>
</protein>
<evidence type="ECO:0000256" key="2">
    <source>
        <dbReference type="SAM" id="MobiDB-lite"/>
    </source>
</evidence>
<feature type="compositionally biased region" description="Polar residues" evidence="2">
    <location>
        <begin position="414"/>
        <end position="429"/>
    </location>
</feature>
<name>A0ABP0EZU8_CLALP</name>
<feature type="compositionally biased region" description="Polar residues" evidence="2">
    <location>
        <begin position="2797"/>
        <end position="2815"/>
    </location>
</feature>
<reference evidence="4 5" key="1">
    <citation type="submission" date="2024-02" db="EMBL/GenBank/DDBJ databases">
        <authorList>
            <person name="Daric V."/>
            <person name="Darras S."/>
        </authorList>
    </citation>
    <scope>NUCLEOTIDE SEQUENCE [LARGE SCALE GENOMIC DNA]</scope>
</reference>
<feature type="compositionally biased region" description="Low complexity" evidence="2">
    <location>
        <begin position="1314"/>
        <end position="1327"/>
    </location>
</feature>
<feature type="compositionally biased region" description="Polar residues" evidence="2">
    <location>
        <begin position="2837"/>
        <end position="2865"/>
    </location>
</feature>